<feature type="domain" description="HTH luxR-type" evidence="1">
    <location>
        <begin position="327"/>
        <end position="384"/>
    </location>
</feature>
<comment type="caution">
    <text evidence="2">The sequence shown here is derived from an EMBL/GenBank/DDBJ whole genome shotgun (WGS) entry which is preliminary data.</text>
</comment>
<name>A0ABP7S3A7_9BURK</name>
<accession>A0ABP7S3A7</accession>
<dbReference type="SUPFAM" id="SSF46894">
    <property type="entry name" value="C-terminal effector domain of the bipartite response regulators"/>
    <property type="match status" value="1"/>
</dbReference>
<organism evidence="2 3">
    <name type="scientific">Comamonas faecalis</name>
    <dbReference type="NCBI Taxonomy" id="1387849"/>
    <lineage>
        <taxon>Bacteria</taxon>
        <taxon>Pseudomonadati</taxon>
        <taxon>Pseudomonadota</taxon>
        <taxon>Betaproteobacteria</taxon>
        <taxon>Burkholderiales</taxon>
        <taxon>Comamonadaceae</taxon>
        <taxon>Comamonas</taxon>
    </lineage>
</organism>
<protein>
    <recommendedName>
        <fullName evidence="1">HTH luxR-type domain-containing protein</fullName>
    </recommendedName>
</protein>
<dbReference type="InterPro" id="IPR016032">
    <property type="entry name" value="Sig_transdc_resp-reg_C-effctor"/>
</dbReference>
<evidence type="ECO:0000313" key="3">
    <source>
        <dbReference type="Proteomes" id="UP001501627"/>
    </source>
</evidence>
<evidence type="ECO:0000313" key="2">
    <source>
        <dbReference type="EMBL" id="GAA4006118.1"/>
    </source>
</evidence>
<dbReference type="Proteomes" id="UP001501627">
    <property type="component" value="Unassembled WGS sequence"/>
</dbReference>
<dbReference type="Pfam" id="PF00196">
    <property type="entry name" value="GerE"/>
    <property type="match status" value="1"/>
</dbReference>
<gene>
    <name evidence="2" type="ORF">GCM10022279_32660</name>
</gene>
<dbReference type="RefSeq" id="WP_344869973.1">
    <property type="nucleotide sequence ID" value="NZ_BAABBP010000049.1"/>
</dbReference>
<evidence type="ECO:0000259" key="1">
    <source>
        <dbReference type="SMART" id="SM00421"/>
    </source>
</evidence>
<sequence length="393" mass="42866">MQADHARHLPQPGDTMGALLQCLYAGISQATPWQDFAEQLRLHLAARTVCVTLHHSEDESQDVYVMASIPADTIDWAQLEATYRAEWMEDDPLRPSSMEPGQISLAQAAQSAALKSGLLKDAGISQNLRLCAAEPGGMRCWIDVIRSRDLAAPEFSAADLALMHALLPHITQALGLYAQLRRQEAETAIYQGMVEHFSLGCILIDHQRKVIHTNSVATALLQRRLGVSLAGSRLVLAQREAQAVFDEALSGILAAHEKAGTPPEGVAVRVGDYHDRLLGLLVYPAPLHHYYRSGQAPCAVVYVSDLTAGLDVLRPGHSHSLQRVVQLFGLTRQEATLALLLAHGSSLAQAAREMGVAEVAARNYSKKIYSKMGISSQADLIRIVLRSVSFLRR</sequence>
<dbReference type="InterPro" id="IPR036388">
    <property type="entry name" value="WH-like_DNA-bd_sf"/>
</dbReference>
<dbReference type="Gene3D" id="1.10.10.10">
    <property type="entry name" value="Winged helix-like DNA-binding domain superfamily/Winged helix DNA-binding domain"/>
    <property type="match status" value="1"/>
</dbReference>
<proteinExistence type="predicted"/>
<dbReference type="SMART" id="SM00421">
    <property type="entry name" value="HTH_LUXR"/>
    <property type="match status" value="1"/>
</dbReference>
<keyword evidence="3" id="KW-1185">Reference proteome</keyword>
<reference evidence="3" key="1">
    <citation type="journal article" date="2019" name="Int. J. Syst. Evol. Microbiol.">
        <title>The Global Catalogue of Microorganisms (GCM) 10K type strain sequencing project: providing services to taxonomists for standard genome sequencing and annotation.</title>
        <authorList>
            <consortium name="The Broad Institute Genomics Platform"/>
            <consortium name="The Broad Institute Genome Sequencing Center for Infectious Disease"/>
            <person name="Wu L."/>
            <person name="Ma J."/>
        </authorList>
    </citation>
    <scope>NUCLEOTIDE SEQUENCE [LARGE SCALE GENOMIC DNA]</scope>
    <source>
        <strain evidence="3">JCM 17561</strain>
    </source>
</reference>
<dbReference type="EMBL" id="BAABBP010000049">
    <property type="protein sequence ID" value="GAA4006118.1"/>
    <property type="molecule type" value="Genomic_DNA"/>
</dbReference>
<dbReference type="InterPro" id="IPR000792">
    <property type="entry name" value="Tscrpt_reg_LuxR_C"/>
</dbReference>